<sequence length="197" mass="22878">MKNRIDFLNISEIQLQDTLSCLSKTSEESIEYSRGVLIGCIKTITSIGAKEEEAFLFCMNLAPPDFRISCIPGYLLYLQQKRITMNLKEVVSYKDLLDSLPDEIADVVKEELLNKYLYLVSRLEVESQRAKKPRVILNAFNHKNDLDPKLQRIANFEVRDENKELDMNRINWHGQFTSQWVWAGCILVQDNHISIHT</sequence>
<protein>
    <submittedName>
        <fullName evidence="1">Uncharacterized protein</fullName>
    </submittedName>
</protein>
<name>A0A6M3LDM7_9ZZZZ</name>
<proteinExistence type="predicted"/>
<gene>
    <name evidence="1" type="ORF">MM415B03362_0018</name>
</gene>
<evidence type="ECO:0000313" key="1">
    <source>
        <dbReference type="EMBL" id="QJA91454.1"/>
    </source>
</evidence>
<organism evidence="1">
    <name type="scientific">viral metagenome</name>
    <dbReference type="NCBI Taxonomy" id="1070528"/>
    <lineage>
        <taxon>unclassified sequences</taxon>
        <taxon>metagenomes</taxon>
        <taxon>organismal metagenomes</taxon>
    </lineage>
</organism>
<dbReference type="AlphaFoldDB" id="A0A6M3LDM7"/>
<reference evidence="1" key="1">
    <citation type="submission" date="2020-03" db="EMBL/GenBank/DDBJ databases">
        <title>The deep terrestrial virosphere.</title>
        <authorList>
            <person name="Holmfeldt K."/>
            <person name="Nilsson E."/>
            <person name="Simone D."/>
            <person name="Lopez-Fernandez M."/>
            <person name="Wu X."/>
            <person name="de Brujin I."/>
            <person name="Lundin D."/>
            <person name="Andersson A."/>
            <person name="Bertilsson S."/>
            <person name="Dopson M."/>
        </authorList>
    </citation>
    <scope>NUCLEOTIDE SEQUENCE</scope>
    <source>
        <strain evidence="1">MM415B03362</strain>
    </source>
</reference>
<dbReference type="EMBL" id="MT142988">
    <property type="protein sequence ID" value="QJA91454.1"/>
    <property type="molecule type" value="Genomic_DNA"/>
</dbReference>
<accession>A0A6M3LDM7</accession>